<proteinExistence type="predicted"/>
<sequence>MGQFLGGDSDLTIIFLGETTQSYTPGQFDYFLLTGAVGMLRGFSTELISNAFEEHAIDLDAMFKQGGSSSVEITSRDSPLVEGVELSPKLVRLEPETSLDPYYSRAHQIIYGTKGRGRV</sequence>
<dbReference type="AlphaFoldDB" id="A0ABD1GRD9"/>
<comment type="caution">
    <text evidence="1">The sequence shown here is derived from an EMBL/GenBank/DDBJ whole genome shotgun (WGS) entry which is preliminary data.</text>
</comment>
<dbReference type="InterPro" id="IPR014710">
    <property type="entry name" value="RmlC-like_jellyroll"/>
</dbReference>
<dbReference type="Proteomes" id="UP001567538">
    <property type="component" value="Unassembled WGS sequence"/>
</dbReference>
<name>A0ABD1GRD9_SALDI</name>
<reference evidence="1 2" key="1">
    <citation type="submission" date="2024-06" db="EMBL/GenBank/DDBJ databases">
        <title>A chromosome level genome sequence of Diviner's sage (Salvia divinorum).</title>
        <authorList>
            <person name="Ford S.A."/>
            <person name="Ro D.-K."/>
            <person name="Ness R.W."/>
            <person name="Phillips M.A."/>
        </authorList>
    </citation>
    <scope>NUCLEOTIDE SEQUENCE [LARGE SCALE GENOMIC DNA]</scope>
    <source>
        <strain evidence="1">SAF-2024a</strain>
        <tissue evidence="1">Leaf</tissue>
    </source>
</reference>
<organism evidence="1 2">
    <name type="scientific">Salvia divinorum</name>
    <name type="common">Maria pastora</name>
    <name type="synonym">Diviner's sage</name>
    <dbReference type="NCBI Taxonomy" id="28513"/>
    <lineage>
        <taxon>Eukaryota</taxon>
        <taxon>Viridiplantae</taxon>
        <taxon>Streptophyta</taxon>
        <taxon>Embryophyta</taxon>
        <taxon>Tracheophyta</taxon>
        <taxon>Spermatophyta</taxon>
        <taxon>Magnoliopsida</taxon>
        <taxon>eudicotyledons</taxon>
        <taxon>Gunneridae</taxon>
        <taxon>Pentapetalae</taxon>
        <taxon>asterids</taxon>
        <taxon>lamiids</taxon>
        <taxon>Lamiales</taxon>
        <taxon>Lamiaceae</taxon>
        <taxon>Nepetoideae</taxon>
        <taxon>Mentheae</taxon>
        <taxon>Salviinae</taxon>
        <taxon>Salvia</taxon>
        <taxon>Salvia subgen. Calosphace</taxon>
    </lineage>
</organism>
<keyword evidence="2" id="KW-1185">Reference proteome</keyword>
<evidence type="ECO:0000313" key="2">
    <source>
        <dbReference type="Proteomes" id="UP001567538"/>
    </source>
</evidence>
<dbReference type="Gene3D" id="2.60.120.10">
    <property type="entry name" value="Jelly Rolls"/>
    <property type="match status" value="1"/>
</dbReference>
<dbReference type="InterPro" id="IPR011051">
    <property type="entry name" value="RmlC_Cupin_sf"/>
</dbReference>
<accession>A0ABD1GRD9</accession>
<dbReference type="SUPFAM" id="SSF51182">
    <property type="entry name" value="RmlC-like cupins"/>
    <property type="match status" value="1"/>
</dbReference>
<dbReference type="EMBL" id="JBEAFC010000008">
    <property type="protein sequence ID" value="KAL1546700.1"/>
    <property type="molecule type" value="Genomic_DNA"/>
</dbReference>
<gene>
    <name evidence="1" type="ORF">AAHA92_23262</name>
</gene>
<protein>
    <submittedName>
        <fullName evidence="1">Cocosin 1-like</fullName>
    </submittedName>
</protein>
<evidence type="ECO:0000313" key="1">
    <source>
        <dbReference type="EMBL" id="KAL1546700.1"/>
    </source>
</evidence>